<protein>
    <submittedName>
        <fullName evidence="3">Uncharacterized protein</fullName>
    </submittedName>
</protein>
<keyword evidence="2" id="KW-0812">Transmembrane</keyword>
<feature type="transmembrane region" description="Helical" evidence="2">
    <location>
        <begin position="56"/>
        <end position="74"/>
    </location>
</feature>
<dbReference type="OrthoDB" id="3542429at2"/>
<accession>A0A1H5UPL8</accession>
<keyword evidence="2" id="KW-1133">Transmembrane helix</keyword>
<evidence type="ECO:0000256" key="2">
    <source>
        <dbReference type="SAM" id="Phobius"/>
    </source>
</evidence>
<name>A0A1H5UPL8_9ACTN</name>
<keyword evidence="2" id="KW-0472">Membrane</keyword>
<dbReference type="RefSeq" id="WP_103954135.1">
    <property type="nucleotide sequence ID" value="NZ_FNVT01000001.1"/>
</dbReference>
<evidence type="ECO:0000256" key="1">
    <source>
        <dbReference type="SAM" id="MobiDB-lite"/>
    </source>
</evidence>
<keyword evidence="4" id="KW-1185">Reference proteome</keyword>
<gene>
    <name evidence="3" type="ORF">SAMN05444920_101598</name>
</gene>
<feature type="compositionally biased region" description="Low complexity" evidence="1">
    <location>
        <begin position="120"/>
        <end position="132"/>
    </location>
</feature>
<proteinExistence type="predicted"/>
<evidence type="ECO:0000313" key="4">
    <source>
        <dbReference type="Proteomes" id="UP000236732"/>
    </source>
</evidence>
<evidence type="ECO:0000313" key="3">
    <source>
        <dbReference type="EMBL" id="SEF76966.1"/>
    </source>
</evidence>
<feature type="region of interest" description="Disordered" evidence="1">
    <location>
        <begin position="83"/>
        <end position="136"/>
    </location>
</feature>
<organism evidence="3 4">
    <name type="scientific">Nonomuraea solani</name>
    <dbReference type="NCBI Taxonomy" id="1144553"/>
    <lineage>
        <taxon>Bacteria</taxon>
        <taxon>Bacillati</taxon>
        <taxon>Actinomycetota</taxon>
        <taxon>Actinomycetes</taxon>
        <taxon>Streptosporangiales</taxon>
        <taxon>Streptosporangiaceae</taxon>
        <taxon>Nonomuraea</taxon>
    </lineage>
</organism>
<dbReference type="Proteomes" id="UP000236732">
    <property type="component" value="Unassembled WGS sequence"/>
</dbReference>
<reference evidence="3 4" key="1">
    <citation type="submission" date="2016-10" db="EMBL/GenBank/DDBJ databases">
        <authorList>
            <person name="de Groot N.N."/>
        </authorList>
    </citation>
    <scope>NUCLEOTIDE SEQUENCE [LARGE SCALE GENOMIC DNA]</scope>
    <source>
        <strain evidence="3 4">CGMCC 4.7037</strain>
    </source>
</reference>
<sequence>MAYESGSGRFCPRCGSHVGTLPQCPRCQAHQAAPGVRPHHQEPVARRRPAWRRPSVLISLFAAVLALAVTWWIVAGRGFAPAGSGSAGQVPPPASTDAGSVAATPARPVAQRQAERMEELLSSSSSTRSSLSDAIASATRCERDGVRSIRDITAGRREQLAAARALAVTALPSGTELKDALVDALDASHAADAAFLAWARRHVSADCAGPVAADRDYQAGLAKSETAHKAKTRFSRAWRPIAETYDLTLWKPDQI</sequence>
<dbReference type="AlphaFoldDB" id="A0A1H5UPL8"/>
<dbReference type="EMBL" id="FNVT01000001">
    <property type="protein sequence ID" value="SEF76966.1"/>
    <property type="molecule type" value="Genomic_DNA"/>
</dbReference>